<dbReference type="RefSeq" id="WP_145365068.1">
    <property type="nucleotide sequence ID" value="NZ_CP036268.1"/>
</dbReference>
<evidence type="ECO:0000313" key="1">
    <source>
        <dbReference type="EMBL" id="QDT38971.1"/>
    </source>
</evidence>
<name>A0A517R513_9PLAN</name>
<evidence type="ECO:0000313" key="2">
    <source>
        <dbReference type="Proteomes" id="UP000317318"/>
    </source>
</evidence>
<dbReference type="OrthoDB" id="260065at2"/>
<accession>A0A517R513</accession>
<proteinExistence type="predicted"/>
<protein>
    <recommendedName>
        <fullName evidence="3">Prepilin-type N-terminal cleavage/methylation domain-containing protein</fullName>
    </recommendedName>
</protein>
<dbReference type="KEGG" id="svp:Pan189_33710"/>
<evidence type="ECO:0008006" key="3">
    <source>
        <dbReference type="Google" id="ProtNLM"/>
    </source>
</evidence>
<dbReference type="AlphaFoldDB" id="A0A517R513"/>
<organism evidence="1 2">
    <name type="scientific">Stratiformator vulcanicus</name>
    <dbReference type="NCBI Taxonomy" id="2527980"/>
    <lineage>
        <taxon>Bacteria</taxon>
        <taxon>Pseudomonadati</taxon>
        <taxon>Planctomycetota</taxon>
        <taxon>Planctomycetia</taxon>
        <taxon>Planctomycetales</taxon>
        <taxon>Planctomycetaceae</taxon>
        <taxon>Stratiformator</taxon>
    </lineage>
</organism>
<dbReference type="Proteomes" id="UP000317318">
    <property type="component" value="Chromosome"/>
</dbReference>
<gene>
    <name evidence="1" type="ORF">Pan189_33710</name>
</gene>
<dbReference type="EMBL" id="CP036268">
    <property type="protein sequence ID" value="QDT38971.1"/>
    <property type="molecule type" value="Genomic_DNA"/>
</dbReference>
<sequence>MAAPSRTIRSRRGLSLMEVAVAIAVTSIAGAALLTSLTAAVRTSTLLAQRQCASGLATQLLDEITRLPVDANAAAAPLGNRNGYTAVDHFDGWTATPPLDAYGRQIGSEEAVQIDATAARPLALRADTELMAKLTRSASVERVQQNGAGGWETVSDSIDTPYRRVTVVVSITEGTNVPKPLATQSRIVSEVTSAP</sequence>
<reference evidence="1 2" key="1">
    <citation type="submission" date="2019-02" db="EMBL/GenBank/DDBJ databases">
        <title>Deep-cultivation of Planctomycetes and their phenomic and genomic characterization uncovers novel biology.</title>
        <authorList>
            <person name="Wiegand S."/>
            <person name="Jogler M."/>
            <person name="Boedeker C."/>
            <person name="Pinto D."/>
            <person name="Vollmers J."/>
            <person name="Rivas-Marin E."/>
            <person name="Kohn T."/>
            <person name="Peeters S.H."/>
            <person name="Heuer A."/>
            <person name="Rast P."/>
            <person name="Oberbeckmann S."/>
            <person name="Bunk B."/>
            <person name="Jeske O."/>
            <person name="Meyerdierks A."/>
            <person name="Storesund J.E."/>
            <person name="Kallscheuer N."/>
            <person name="Luecker S."/>
            <person name="Lage O.M."/>
            <person name="Pohl T."/>
            <person name="Merkel B.J."/>
            <person name="Hornburger P."/>
            <person name="Mueller R.-W."/>
            <person name="Bruemmer F."/>
            <person name="Labrenz M."/>
            <person name="Spormann A.M."/>
            <person name="Op den Camp H."/>
            <person name="Overmann J."/>
            <person name="Amann R."/>
            <person name="Jetten M.S.M."/>
            <person name="Mascher T."/>
            <person name="Medema M.H."/>
            <person name="Devos D.P."/>
            <person name="Kaster A.-K."/>
            <person name="Ovreas L."/>
            <person name="Rohde M."/>
            <person name="Galperin M.Y."/>
            <person name="Jogler C."/>
        </authorList>
    </citation>
    <scope>NUCLEOTIDE SEQUENCE [LARGE SCALE GENOMIC DNA]</scope>
    <source>
        <strain evidence="1 2">Pan189</strain>
    </source>
</reference>
<keyword evidence="2" id="KW-1185">Reference proteome</keyword>